<organism evidence="3 4">
    <name type="scientific">Qipengyuania algicida</name>
    <dbReference type="NCBI Taxonomy" id="1836209"/>
    <lineage>
        <taxon>Bacteria</taxon>
        <taxon>Pseudomonadati</taxon>
        <taxon>Pseudomonadota</taxon>
        <taxon>Alphaproteobacteria</taxon>
        <taxon>Sphingomonadales</taxon>
        <taxon>Erythrobacteraceae</taxon>
        <taxon>Qipengyuania</taxon>
    </lineage>
</organism>
<feature type="region of interest" description="Disordered" evidence="1">
    <location>
        <begin position="58"/>
        <end position="123"/>
    </location>
</feature>
<proteinExistence type="predicted"/>
<dbReference type="OrthoDB" id="7509339at2"/>
<sequence>MRRPAPISDTPNPDPLDAAPLGGNKSEAMYRLQIGISGVVGILMLVGLASIIENRAKQVEADSVPEAAATMTPSPTPSKPDPLAEAGVVPNLPASPTPADSAAVGDSPPPAPVATATPTRPAQ</sequence>
<dbReference type="Proteomes" id="UP000439780">
    <property type="component" value="Unassembled WGS sequence"/>
</dbReference>
<evidence type="ECO:0000256" key="1">
    <source>
        <dbReference type="SAM" id="MobiDB-lite"/>
    </source>
</evidence>
<feature type="transmembrane region" description="Helical" evidence="2">
    <location>
        <begin position="30"/>
        <end position="52"/>
    </location>
</feature>
<evidence type="ECO:0000313" key="4">
    <source>
        <dbReference type="Proteomes" id="UP000439780"/>
    </source>
</evidence>
<keyword evidence="2" id="KW-0472">Membrane</keyword>
<keyword evidence="2" id="KW-1133">Transmembrane helix</keyword>
<name>A0A845ADP6_9SPHN</name>
<dbReference type="EMBL" id="WTYA01000001">
    <property type="protein sequence ID" value="MXP27509.1"/>
    <property type="molecule type" value="Genomic_DNA"/>
</dbReference>
<comment type="caution">
    <text evidence="3">The sequence shown here is derived from an EMBL/GenBank/DDBJ whole genome shotgun (WGS) entry which is preliminary data.</text>
</comment>
<dbReference type="AlphaFoldDB" id="A0A845ADP6"/>
<keyword evidence="2" id="KW-0812">Transmembrane</keyword>
<reference evidence="3 4" key="1">
    <citation type="submission" date="2019-12" db="EMBL/GenBank/DDBJ databases">
        <title>Genomic-based taxomic classification of the family Erythrobacteraceae.</title>
        <authorList>
            <person name="Xu L."/>
        </authorList>
    </citation>
    <scope>NUCLEOTIDE SEQUENCE [LARGE SCALE GENOMIC DNA]</scope>
    <source>
        <strain evidence="3 4">KEMB 9005-328</strain>
    </source>
</reference>
<evidence type="ECO:0000313" key="3">
    <source>
        <dbReference type="EMBL" id="MXP27509.1"/>
    </source>
</evidence>
<protein>
    <submittedName>
        <fullName evidence="3">Uncharacterized protein</fullName>
    </submittedName>
</protein>
<accession>A0A845ADP6</accession>
<evidence type="ECO:0000256" key="2">
    <source>
        <dbReference type="SAM" id="Phobius"/>
    </source>
</evidence>
<feature type="region of interest" description="Disordered" evidence="1">
    <location>
        <begin position="1"/>
        <end position="23"/>
    </location>
</feature>
<keyword evidence="4" id="KW-1185">Reference proteome</keyword>
<gene>
    <name evidence="3" type="ORF">GRI58_01570</name>
</gene>
<feature type="compositionally biased region" description="Low complexity" evidence="1">
    <location>
        <begin position="113"/>
        <end position="123"/>
    </location>
</feature>
<dbReference type="RefSeq" id="WP_160751791.1">
    <property type="nucleotide sequence ID" value="NZ_WTYA01000001.1"/>
</dbReference>